<feature type="active site" description="Nucleophile" evidence="4">
    <location>
        <position position="315"/>
    </location>
</feature>
<sequence>MPQENKKIKHSFPEGFLWGTATSSHQIEGNNENNWTEWEKQGLIKDGSISGRACNSWELYKEDIKLAKELNNNCYRFSIEWSRIEPEQGKFDKEALQKYSEIVKECKKNNIEPLVTLYHWTQPLWFANMGGWLHKNSPLLFKKYVEQVARVLGRDVNLWCTINEPLIYSYNSYFKGKWPPRKKSYFKFRRVLRNLIKAHKLAYFTLHDNSDNCQVGIAKNNQFFESYLDGWFNVLIVKIAARFWNNAFLKKTKDTLDYVGLNYYFHNLVYASLKGYVLMNENKNISDMGWEIYPKGIYEVLKDLKKYNLPIYVLENGLADSVDDRRENFIKDHLRYIHKAIKEGVDVRGYCHWSLMDNFEWSDGFEPKFGLYAVNFKTFERVARPSAKAYGEICKNNGF</sequence>
<dbReference type="PANTHER" id="PTHR10353:SF209">
    <property type="entry name" value="GALACTOLIPID GALACTOSYLTRANSFERASE SFR2, CHLOROPLASTIC"/>
    <property type="match status" value="1"/>
</dbReference>
<dbReference type="GO" id="GO:0005975">
    <property type="term" value="P:carbohydrate metabolic process"/>
    <property type="evidence" value="ECO:0007669"/>
    <property type="project" value="InterPro"/>
</dbReference>
<comment type="similarity">
    <text evidence="1 5">Belongs to the glycosyl hydrolase 1 family.</text>
</comment>
<gene>
    <name evidence="6" type="ORF">COT95_00100</name>
</gene>
<dbReference type="InterPro" id="IPR018120">
    <property type="entry name" value="Glyco_hydro_1_AS"/>
</dbReference>
<dbReference type="PANTHER" id="PTHR10353">
    <property type="entry name" value="GLYCOSYL HYDROLASE"/>
    <property type="match status" value="1"/>
</dbReference>
<evidence type="ECO:0000256" key="5">
    <source>
        <dbReference type="RuleBase" id="RU003690"/>
    </source>
</evidence>
<dbReference type="AlphaFoldDB" id="A0A2H0V7Y0"/>
<evidence type="ECO:0000256" key="3">
    <source>
        <dbReference type="ARBA" id="ARBA00023295"/>
    </source>
</evidence>
<dbReference type="InterPro" id="IPR001360">
    <property type="entry name" value="Glyco_hydro_1"/>
</dbReference>
<keyword evidence="3" id="KW-0326">Glycosidase</keyword>
<dbReference type="Pfam" id="PF00232">
    <property type="entry name" value="Glyco_hydro_1"/>
    <property type="match status" value="2"/>
</dbReference>
<dbReference type="SUPFAM" id="SSF51445">
    <property type="entry name" value="(Trans)glycosidases"/>
    <property type="match status" value="1"/>
</dbReference>
<dbReference type="PROSITE" id="PS00572">
    <property type="entry name" value="GLYCOSYL_HYDROL_F1_1"/>
    <property type="match status" value="1"/>
</dbReference>
<dbReference type="InterPro" id="IPR017853">
    <property type="entry name" value="GH"/>
</dbReference>
<accession>A0A2H0V7Y0</accession>
<evidence type="ECO:0000313" key="7">
    <source>
        <dbReference type="Proteomes" id="UP000228614"/>
    </source>
</evidence>
<reference evidence="7" key="1">
    <citation type="submission" date="2017-09" db="EMBL/GenBank/DDBJ databases">
        <title>Depth-based differentiation of microbial function through sediment-hosted aquifers and enrichment of novel symbionts in the deep terrestrial subsurface.</title>
        <authorList>
            <person name="Probst A.J."/>
            <person name="Ladd B."/>
            <person name="Jarett J.K."/>
            <person name="Geller-Mcgrath D.E."/>
            <person name="Sieber C.M.K."/>
            <person name="Emerson J.B."/>
            <person name="Anantharaman K."/>
            <person name="Thomas B.C."/>
            <person name="Malmstrom R."/>
            <person name="Stieglmeier M."/>
            <person name="Klingl A."/>
            <person name="Woyke T."/>
            <person name="Ryan C.M."/>
            <person name="Banfield J.F."/>
        </authorList>
    </citation>
    <scope>NUCLEOTIDE SEQUENCE [LARGE SCALE GENOMIC DNA]</scope>
</reference>
<name>A0A2H0V7Y0_9BACT</name>
<dbReference type="EMBL" id="PFAN01000006">
    <property type="protein sequence ID" value="PIR95182.1"/>
    <property type="molecule type" value="Genomic_DNA"/>
</dbReference>
<dbReference type="Gene3D" id="3.20.20.80">
    <property type="entry name" value="Glycosidases"/>
    <property type="match status" value="1"/>
</dbReference>
<dbReference type="Proteomes" id="UP000228614">
    <property type="component" value="Unassembled WGS sequence"/>
</dbReference>
<evidence type="ECO:0000256" key="1">
    <source>
        <dbReference type="ARBA" id="ARBA00010838"/>
    </source>
</evidence>
<comment type="caution">
    <text evidence="6">The sequence shown here is derived from an EMBL/GenBank/DDBJ whole genome shotgun (WGS) entry which is preliminary data.</text>
</comment>
<protein>
    <submittedName>
        <fullName evidence="6">Glycoside hydrolase family 1 protein</fullName>
    </submittedName>
</protein>
<dbReference type="GO" id="GO:0008422">
    <property type="term" value="F:beta-glucosidase activity"/>
    <property type="evidence" value="ECO:0007669"/>
    <property type="project" value="TreeGrafter"/>
</dbReference>
<evidence type="ECO:0000256" key="2">
    <source>
        <dbReference type="ARBA" id="ARBA00022801"/>
    </source>
</evidence>
<organism evidence="6 7">
    <name type="scientific">Candidatus Falkowbacteria bacterium CG10_big_fil_rev_8_21_14_0_10_37_6</name>
    <dbReference type="NCBI Taxonomy" id="1974563"/>
    <lineage>
        <taxon>Bacteria</taxon>
        <taxon>Candidatus Falkowiibacteriota</taxon>
    </lineage>
</organism>
<keyword evidence="2 6" id="KW-0378">Hydrolase</keyword>
<evidence type="ECO:0000313" key="6">
    <source>
        <dbReference type="EMBL" id="PIR95182.1"/>
    </source>
</evidence>
<proteinExistence type="inferred from homology"/>
<dbReference type="PRINTS" id="PR00131">
    <property type="entry name" value="GLHYDRLASE1"/>
</dbReference>
<evidence type="ECO:0000256" key="4">
    <source>
        <dbReference type="PROSITE-ProRule" id="PRU10055"/>
    </source>
</evidence>